<feature type="region of interest" description="Disordered" evidence="3">
    <location>
        <begin position="1"/>
        <end position="22"/>
    </location>
</feature>
<name>A0A5B8G3W0_9RHOB</name>
<dbReference type="GO" id="GO:0004806">
    <property type="term" value="F:triacylglycerol lipase activity"/>
    <property type="evidence" value="ECO:0007669"/>
    <property type="project" value="TreeGrafter"/>
</dbReference>
<evidence type="ECO:0000259" key="4">
    <source>
        <dbReference type="Pfam" id="PF07859"/>
    </source>
</evidence>
<dbReference type="Proteomes" id="UP000305888">
    <property type="component" value="Chromosome"/>
</dbReference>
<dbReference type="InterPro" id="IPR050300">
    <property type="entry name" value="GDXG_lipolytic_enzyme"/>
</dbReference>
<reference evidence="5 6" key="1">
    <citation type="submission" date="2019-06" db="EMBL/GenBank/DDBJ databases">
        <title>Genome sequence of Rhodobacteraceae bacterium D4M1.</title>
        <authorList>
            <person name="Cao J."/>
        </authorList>
    </citation>
    <scope>NUCLEOTIDE SEQUENCE [LARGE SCALE GENOMIC DNA]</scope>
    <source>
        <strain evidence="5 6">D4M1</strain>
    </source>
</reference>
<dbReference type="InterPro" id="IPR002168">
    <property type="entry name" value="Lipase_GDXG_HIS_AS"/>
</dbReference>
<dbReference type="InterPro" id="IPR029058">
    <property type="entry name" value="AB_hydrolase_fold"/>
</dbReference>
<proteinExistence type="inferred from homology"/>
<dbReference type="EMBL" id="CP040818">
    <property type="protein sequence ID" value="QDL93503.1"/>
    <property type="molecule type" value="Genomic_DNA"/>
</dbReference>
<sequence length="331" mass="36209">MASRGPQTRRPALPAGPEHNGGPRAMSLRLTLFNFILRAIEKPYLARATDVGALRRQFDRAAERWFIHPEGARYRPYRLGGVRVLEASQGRVDRHKVLIWLHGGGFFQGSPETHRHLGAALSARTGARVILPRYRLTPEHAYPAALEDARACYTALLDAGYDPACIALGGDSAGGGLAFSLLLDAQQRGLPTPACLVAFSPWTDHTLSGSSLRRNARRDVMLPVTRLAEVRDSYVGSADARDPLVSPAFARFTAPPPALIQASRVEILEEDAASIGARLHDAGGLVRLQFWRRTFHVWQLMQGRLSEADEALDQVGAFLALHLGPTEPDSH</sequence>
<dbReference type="KEGG" id="ppru:FDP22_17960"/>
<dbReference type="PANTHER" id="PTHR48081:SF30">
    <property type="entry name" value="ACETYL-HYDROLASE LIPR-RELATED"/>
    <property type="match status" value="1"/>
</dbReference>
<keyword evidence="2 5" id="KW-0378">Hydrolase</keyword>
<dbReference type="OrthoDB" id="9806180at2"/>
<dbReference type="InterPro" id="IPR013094">
    <property type="entry name" value="AB_hydrolase_3"/>
</dbReference>
<dbReference type="AlphaFoldDB" id="A0A5B8G3W0"/>
<accession>A0A5B8G3W0</accession>
<keyword evidence="6" id="KW-1185">Reference proteome</keyword>
<dbReference type="PROSITE" id="PS01173">
    <property type="entry name" value="LIPASE_GDXG_HIS"/>
    <property type="match status" value="1"/>
</dbReference>
<comment type="similarity">
    <text evidence="1">Belongs to the 'GDXG' lipolytic enzyme family.</text>
</comment>
<dbReference type="Gene3D" id="3.40.50.1820">
    <property type="entry name" value="alpha/beta hydrolase"/>
    <property type="match status" value="1"/>
</dbReference>
<feature type="domain" description="Alpha/beta hydrolase fold-3" evidence="4">
    <location>
        <begin position="98"/>
        <end position="299"/>
    </location>
</feature>
<evidence type="ECO:0000313" key="5">
    <source>
        <dbReference type="EMBL" id="QDL93503.1"/>
    </source>
</evidence>
<dbReference type="PANTHER" id="PTHR48081">
    <property type="entry name" value="AB HYDROLASE SUPERFAMILY PROTEIN C4A8.06C"/>
    <property type="match status" value="1"/>
</dbReference>
<dbReference type="Pfam" id="PF07859">
    <property type="entry name" value="Abhydrolase_3"/>
    <property type="match status" value="1"/>
</dbReference>
<evidence type="ECO:0000256" key="3">
    <source>
        <dbReference type="SAM" id="MobiDB-lite"/>
    </source>
</evidence>
<evidence type="ECO:0000256" key="1">
    <source>
        <dbReference type="ARBA" id="ARBA00010515"/>
    </source>
</evidence>
<evidence type="ECO:0000313" key="6">
    <source>
        <dbReference type="Proteomes" id="UP000305888"/>
    </source>
</evidence>
<organism evidence="5 6">
    <name type="scientific">Paroceanicella profunda</name>
    <dbReference type="NCBI Taxonomy" id="2579971"/>
    <lineage>
        <taxon>Bacteria</taxon>
        <taxon>Pseudomonadati</taxon>
        <taxon>Pseudomonadota</taxon>
        <taxon>Alphaproteobacteria</taxon>
        <taxon>Rhodobacterales</taxon>
        <taxon>Paracoccaceae</taxon>
        <taxon>Paroceanicella</taxon>
    </lineage>
</organism>
<evidence type="ECO:0000256" key="2">
    <source>
        <dbReference type="ARBA" id="ARBA00022801"/>
    </source>
</evidence>
<gene>
    <name evidence="5" type="ORF">FDP22_17960</name>
</gene>
<protein>
    <submittedName>
        <fullName evidence="5">Alpha/beta hydrolase</fullName>
    </submittedName>
</protein>
<dbReference type="SUPFAM" id="SSF53474">
    <property type="entry name" value="alpha/beta-Hydrolases"/>
    <property type="match status" value="1"/>
</dbReference>